<organism evidence="2 3">
    <name type="scientific">Toxocara canis</name>
    <name type="common">Canine roundworm</name>
    <dbReference type="NCBI Taxonomy" id="6265"/>
    <lineage>
        <taxon>Eukaryota</taxon>
        <taxon>Metazoa</taxon>
        <taxon>Ecdysozoa</taxon>
        <taxon>Nematoda</taxon>
        <taxon>Chromadorea</taxon>
        <taxon>Rhabditida</taxon>
        <taxon>Spirurina</taxon>
        <taxon>Ascaridomorpha</taxon>
        <taxon>Ascaridoidea</taxon>
        <taxon>Toxocaridae</taxon>
        <taxon>Toxocara</taxon>
    </lineage>
</organism>
<reference evidence="3" key="1">
    <citation type="submission" date="2016-06" db="UniProtKB">
        <authorList>
            <consortium name="WormBaseParasite"/>
        </authorList>
    </citation>
    <scope>IDENTIFICATION</scope>
</reference>
<accession>A0A183U1D9</accession>
<evidence type="ECO:0000313" key="2">
    <source>
        <dbReference type="Proteomes" id="UP000050794"/>
    </source>
</evidence>
<protein>
    <submittedName>
        <fullName evidence="3">Prophage PssSM-03</fullName>
    </submittedName>
</protein>
<keyword evidence="2" id="KW-1185">Reference proteome</keyword>
<dbReference type="Proteomes" id="UP000050794">
    <property type="component" value="Unassembled WGS sequence"/>
</dbReference>
<name>A0A183U1D9_TOXCA</name>
<dbReference type="AlphaFoldDB" id="A0A183U1D9"/>
<dbReference type="EMBL" id="UYWY01002224">
    <property type="protein sequence ID" value="VDM27854.1"/>
    <property type="molecule type" value="Genomic_DNA"/>
</dbReference>
<gene>
    <name evidence="1" type="ORF">TCNE_LOCUS2309</name>
</gene>
<proteinExistence type="predicted"/>
<evidence type="ECO:0000313" key="3">
    <source>
        <dbReference type="WBParaSite" id="TCNE_0000230901-mRNA-1"/>
    </source>
</evidence>
<reference evidence="1 2" key="2">
    <citation type="submission" date="2018-11" db="EMBL/GenBank/DDBJ databases">
        <authorList>
            <consortium name="Pathogen Informatics"/>
        </authorList>
    </citation>
    <scope>NUCLEOTIDE SEQUENCE [LARGE SCALE GENOMIC DNA]</scope>
</reference>
<dbReference type="WBParaSite" id="TCNE_0000230901-mRNA-1">
    <property type="protein sequence ID" value="TCNE_0000230901-mRNA-1"/>
    <property type="gene ID" value="TCNE_0000230901"/>
</dbReference>
<sequence length="83" mass="9531">MLLLLETIEQIGRHWTDWTQFKAEWAPLDKLDTLKESGHHWTDWILLDRMGTSGQIAHHWTGCTPLDGLDTIMGTMGTEWALA</sequence>
<evidence type="ECO:0000313" key="1">
    <source>
        <dbReference type="EMBL" id="VDM27854.1"/>
    </source>
</evidence>